<dbReference type="PANTHER" id="PTHR22367">
    <property type="entry name" value="COILED-COIL DOMAIN-CONTAINING PROTEIN 14"/>
    <property type="match status" value="1"/>
</dbReference>
<evidence type="ECO:0008006" key="5">
    <source>
        <dbReference type="Google" id="ProtNLM"/>
    </source>
</evidence>
<accession>A0A974H3P3</accession>
<dbReference type="InterPro" id="IPR029343">
    <property type="entry name" value="CCDC14"/>
</dbReference>
<feature type="compositionally biased region" description="Basic and acidic residues" evidence="2">
    <location>
        <begin position="238"/>
        <end position="248"/>
    </location>
</feature>
<organism evidence="3 4">
    <name type="scientific">Xenopus laevis</name>
    <name type="common">African clawed frog</name>
    <dbReference type="NCBI Taxonomy" id="8355"/>
    <lineage>
        <taxon>Eukaryota</taxon>
        <taxon>Metazoa</taxon>
        <taxon>Chordata</taxon>
        <taxon>Craniata</taxon>
        <taxon>Vertebrata</taxon>
        <taxon>Euteleostomi</taxon>
        <taxon>Amphibia</taxon>
        <taxon>Batrachia</taxon>
        <taxon>Anura</taxon>
        <taxon>Pipoidea</taxon>
        <taxon>Pipidae</taxon>
        <taxon>Xenopodinae</taxon>
        <taxon>Xenopus</taxon>
        <taxon>Xenopus</taxon>
    </lineage>
</organism>
<name>A0A974H3P3_XENLA</name>
<feature type="region of interest" description="Disordered" evidence="2">
    <location>
        <begin position="227"/>
        <end position="248"/>
    </location>
</feature>
<evidence type="ECO:0000256" key="1">
    <source>
        <dbReference type="SAM" id="Coils"/>
    </source>
</evidence>
<feature type="region of interest" description="Disordered" evidence="2">
    <location>
        <begin position="858"/>
        <end position="893"/>
    </location>
</feature>
<dbReference type="PANTHER" id="PTHR22367:SF2">
    <property type="entry name" value="COILED-COIL DOMAIN-CONTAINING PROTEIN 14"/>
    <property type="match status" value="1"/>
</dbReference>
<keyword evidence="1" id="KW-0175">Coiled coil</keyword>
<proteinExistence type="predicted"/>
<feature type="compositionally biased region" description="Basic and acidic residues" evidence="2">
    <location>
        <begin position="867"/>
        <end position="878"/>
    </location>
</feature>
<dbReference type="Pfam" id="PF15254">
    <property type="entry name" value="CCDC14"/>
    <property type="match status" value="1"/>
</dbReference>
<sequence length="1427" mass="154889">MSALGCAHLRTAATGAEVASSRARDWEEAPPASWCSTPAMILCPSTAPIILVDKYRGKDSRLAANSREATKSSPRILSREATAETVTCPSAARQALESETLPSPISAPDRKQNPLLILFSIRVQKAVCRHLCEHTQRISVKKHMTAFLAEIHQPSAVILSPTQKSPPPSIISPIVLSDKQESPALSSPTAAMDSSLHLAIRMSRSNKVQKNRSADVLPGNTCRDITRSRQKSFNLSDRPNDRSLPNEKCRDFPHKMKIVRILDSYYQIFSSMASLTAVERIPAIKQDRAAGLCPERKFRQSCDCQEAHTHNGKGINAYSLQSPPINYCYSCDTISVSSCKILDIGNLSTQAIEQVFAAFPILQGPRILTGASIGATAITLIANPMRTQHSNSTATLGLGLGGLSTNPGLSTGTEGHTALAYFFMAEGAIDVLTCQYSKLKKYVRAARHYVPLCMTPSRSDPEHKVLGVAANPQPYELCPIIAVALPSHSFLCNDAPAPPTPVTVETGIRLPAWSSAALVLPVAVGIHGDSSGAAAEIGDSNMAKAGGRAGKVVSSGRLTGPVRLGIGKKRVAVRKVSTTCVDSGYSLCSTDSEDQVLVINKGLDRCAALLQDILQHDMRGNSQSHPTQGPVHTVKSSSVRGKRNLTKKPGAASHVHKEIGHLAGSLKKNISSNGFSIEKAYPSVQAAAFWANSHSPITQPAVCENVSTQMSHLNQLAKQANCQGFPPPSSQAVNEQGIGGTTHFNCRLPSSTPALSPQLPGSASNVSHNQVLPQGGTTHIPSGSYAAVQSAPAVMCNAPTPVQQTPAVPTCYPLAFQADTLPQISNIEKIRESNLLQCIAAHLAQLRCSEAEGNQVLNSKPAPVEYESEREQPTRETDETSSEEEDAAPARNISCQTSFDVNKKCSPEKTERKIKTVKYLLGEIKALVAEQGDGEAFRLITELEHNLSLLPAVVGSTNVHAEIALALQPLRSENAQLRRRLRILNQQLRDRERAEKAGRSDEQNFEMISLHSMNVTLQHQLAESQKGLDTLQTKNEELLKAIEAQRHDNKNLTQHLQDKEQDLVQLCQQREIAATKGKTDLDEALGKMRSIQFKLESSEKENQILGITLRQRDAEVSRLQELTRTLQASMAKLLCDLSKDSSKLKPGLNLTKSVLDSYEQQLQGDQCLASTSIMSYLKTLETEQVLPIADATFPDKHEPCNPTSKCYNKYMSDLSENLIGKMPETLHQTAYTPVLSHSPEKLKSKANSVSAATSCDEYKPGDTVYLPLTSSPQKCLVVSSQRQMCTPPQVGIASSDLEVPASIAKQLGYKEPEPSKADFEYRMGLVNSTSTLEPNLKSAEGVLPMGQHTVPGNRLPIHRQISNLQLQDGNPTDHSMFDFHTGKSDWSMSSFSTFTSHDEQDFRNGLAALDANIARLQRTLQTGISRK</sequence>
<feature type="region of interest" description="Disordered" evidence="2">
    <location>
        <begin position="620"/>
        <end position="652"/>
    </location>
</feature>
<evidence type="ECO:0000313" key="3">
    <source>
        <dbReference type="EMBL" id="OCT63286.1"/>
    </source>
</evidence>
<dbReference type="GO" id="GO:0071539">
    <property type="term" value="P:protein localization to centrosome"/>
    <property type="evidence" value="ECO:0007669"/>
    <property type="project" value="TreeGrafter"/>
</dbReference>
<evidence type="ECO:0000256" key="2">
    <source>
        <dbReference type="SAM" id="MobiDB-lite"/>
    </source>
</evidence>
<evidence type="ECO:0000313" key="4">
    <source>
        <dbReference type="Proteomes" id="UP000694892"/>
    </source>
</evidence>
<dbReference type="EMBL" id="CM004482">
    <property type="protein sequence ID" value="OCT63286.1"/>
    <property type="molecule type" value="Genomic_DNA"/>
</dbReference>
<dbReference type="Proteomes" id="UP000694892">
    <property type="component" value="Chromosome 9_10L"/>
</dbReference>
<protein>
    <recommendedName>
        <fullName evidence="5">Coiled-coil domain-containing protein 14</fullName>
    </recommendedName>
</protein>
<feature type="coiled-coil region" evidence="1">
    <location>
        <begin position="967"/>
        <end position="994"/>
    </location>
</feature>
<gene>
    <name evidence="3" type="ORF">XELAEV_18044384mg</name>
</gene>
<reference evidence="4" key="1">
    <citation type="journal article" date="2016" name="Nature">
        <title>Genome evolution in the allotetraploid frog Xenopus laevis.</title>
        <authorList>
            <person name="Session A.M."/>
            <person name="Uno Y."/>
            <person name="Kwon T."/>
            <person name="Chapman J.A."/>
            <person name="Toyoda A."/>
            <person name="Takahashi S."/>
            <person name="Fukui A."/>
            <person name="Hikosaka A."/>
            <person name="Suzuki A."/>
            <person name="Kondo M."/>
            <person name="van Heeringen S.J."/>
            <person name="Quigley I."/>
            <person name="Heinz S."/>
            <person name="Ogino H."/>
            <person name="Ochi H."/>
            <person name="Hellsten U."/>
            <person name="Lyons J.B."/>
            <person name="Simakov O."/>
            <person name="Putnam N."/>
            <person name="Stites J."/>
            <person name="Kuroki Y."/>
            <person name="Tanaka T."/>
            <person name="Michiue T."/>
            <person name="Watanabe M."/>
            <person name="Bogdanovic O."/>
            <person name="Lister R."/>
            <person name="Georgiou G."/>
            <person name="Paranjpe S.S."/>
            <person name="van Kruijsbergen I."/>
            <person name="Shu S."/>
            <person name="Carlson J."/>
            <person name="Kinoshita T."/>
            <person name="Ohta Y."/>
            <person name="Mawaribuchi S."/>
            <person name="Jenkins J."/>
            <person name="Grimwood J."/>
            <person name="Schmutz J."/>
            <person name="Mitros T."/>
            <person name="Mozaffari S.V."/>
            <person name="Suzuki Y."/>
            <person name="Haramoto Y."/>
            <person name="Yamamoto T.S."/>
            <person name="Takagi C."/>
            <person name="Heald R."/>
            <person name="Miller K."/>
            <person name="Haudenschild C."/>
            <person name="Kitzman J."/>
            <person name="Nakayama T."/>
            <person name="Izutsu Y."/>
            <person name="Robert J."/>
            <person name="Fortriede J."/>
            <person name="Burns K."/>
            <person name="Lotay V."/>
            <person name="Karimi K."/>
            <person name="Yasuoka Y."/>
            <person name="Dichmann D.S."/>
            <person name="Flajnik M.F."/>
            <person name="Houston D.W."/>
            <person name="Shendure J."/>
            <person name="DuPasquier L."/>
            <person name="Vize P.D."/>
            <person name="Zorn A.M."/>
            <person name="Ito M."/>
            <person name="Marcotte E.M."/>
            <person name="Wallingford J.B."/>
            <person name="Ito Y."/>
            <person name="Asashima M."/>
            <person name="Ueno N."/>
            <person name="Matsuda Y."/>
            <person name="Veenstra G.J."/>
            <person name="Fujiyama A."/>
            <person name="Harland R.M."/>
            <person name="Taira M."/>
            <person name="Rokhsar D.S."/>
        </authorList>
    </citation>
    <scope>NUCLEOTIDE SEQUENCE [LARGE SCALE GENOMIC DNA]</scope>
    <source>
        <strain evidence="4">J</strain>
    </source>
</reference>
<feature type="coiled-coil region" evidence="1">
    <location>
        <begin position="1021"/>
        <end position="1069"/>
    </location>
</feature>
<dbReference type="GO" id="GO:0034451">
    <property type="term" value="C:centriolar satellite"/>
    <property type="evidence" value="ECO:0007669"/>
    <property type="project" value="TreeGrafter"/>
</dbReference>
<feature type="region of interest" description="Disordered" evidence="2">
    <location>
        <begin position="63"/>
        <end position="83"/>
    </location>
</feature>